<name>A0A1E7FKH9_9STRA</name>
<evidence type="ECO:0000256" key="2">
    <source>
        <dbReference type="ARBA" id="ARBA00022692"/>
    </source>
</evidence>
<proteinExistence type="predicted"/>
<dbReference type="SUPFAM" id="SSF103481">
    <property type="entry name" value="Multidrug resistance efflux transporter EmrE"/>
    <property type="match status" value="1"/>
</dbReference>
<sequence length="294" mass="32756">MLGWFVFSAFLSTYNKYVFGDGHMHFPYPLLLTSIHFSIQWGFAYIACALFPQQLGTERVANMTWKEWATISIPCGMVTALDIGLSNLSLVTITLTFYTMVKSSTPIFVLFWAYVFKIEPITWKLIGVIIVIAAGEFLTVYGEVDFVVHGFVLCSLASVLSGARWTLVQLKLKQLDPPLQSTVVTMKLLAPSMFWSMFLLSMVIEKPWVILKKSENIKELAPVFLLGLVGGAFAVFMILCEFYLILRANAIILMIGGVVKELTTIILGVSIFGDKLNILNTTGVCIVFSGVILY</sequence>
<feature type="non-terminal residue" evidence="7">
    <location>
        <position position="294"/>
    </location>
</feature>
<dbReference type="EMBL" id="KV784356">
    <property type="protein sequence ID" value="OEU18671.1"/>
    <property type="molecule type" value="Genomic_DNA"/>
</dbReference>
<feature type="transmembrane region" description="Helical" evidence="5">
    <location>
        <begin position="97"/>
        <end position="116"/>
    </location>
</feature>
<keyword evidence="4 5" id="KW-0472">Membrane</keyword>
<dbReference type="AlphaFoldDB" id="A0A1E7FKH9"/>
<dbReference type="OrthoDB" id="6418713at2759"/>
<protein>
    <recommendedName>
        <fullName evidence="6">Sugar phosphate transporter domain-containing protein</fullName>
    </recommendedName>
</protein>
<feature type="transmembrane region" description="Helical" evidence="5">
    <location>
        <begin position="30"/>
        <end position="51"/>
    </location>
</feature>
<reference evidence="7 8" key="1">
    <citation type="submission" date="2016-09" db="EMBL/GenBank/DDBJ databases">
        <title>Extensive genetic diversity and differential bi-allelic expression allows diatom success in the polar Southern Ocean.</title>
        <authorList>
            <consortium name="DOE Joint Genome Institute"/>
            <person name="Mock T."/>
            <person name="Otillar R.P."/>
            <person name="Strauss J."/>
            <person name="Dupont C."/>
            <person name="Frickenhaus S."/>
            <person name="Maumus F."/>
            <person name="Mcmullan M."/>
            <person name="Sanges R."/>
            <person name="Schmutz J."/>
            <person name="Toseland A."/>
            <person name="Valas R."/>
            <person name="Veluchamy A."/>
            <person name="Ward B.J."/>
            <person name="Allen A."/>
            <person name="Barry K."/>
            <person name="Falciatore A."/>
            <person name="Ferrante M."/>
            <person name="Fortunato A.E."/>
            <person name="Gloeckner G."/>
            <person name="Gruber A."/>
            <person name="Hipkin R."/>
            <person name="Janech M."/>
            <person name="Kroth P."/>
            <person name="Leese F."/>
            <person name="Lindquist E."/>
            <person name="Lyon B.R."/>
            <person name="Martin J."/>
            <person name="Mayer C."/>
            <person name="Parker M."/>
            <person name="Quesneville H."/>
            <person name="Raymond J."/>
            <person name="Uhlig C."/>
            <person name="Valentin K.U."/>
            <person name="Worden A.Z."/>
            <person name="Armbrust E.V."/>
            <person name="Bowler C."/>
            <person name="Green B."/>
            <person name="Moulton V."/>
            <person name="Van Oosterhout C."/>
            <person name="Grigoriev I."/>
        </authorList>
    </citation>
    <scope>NUCLEOTIDE SEQUENCE [LARGE SCALE GENOMIC DNA]</scope>
    <source>
        <strain evidence="7 8">CCMP1102</strain>
    </source>
</reference>
<feature type="transmembrane region" description="Helical" evidence="5">
    <location>
        <begin position="188"/>
        <end position="204"/>
    </location>
</feature>
<feature type="transmembrane region" description="Helical" evidence="5">
    <location>
        <begin position="251"/>
        <end position="272"/>
    </location>
</feature>
<dbReference type="InParanoid" id="A0A1E7FKH9"/>
<evidence type="ECO:0000256" key="1">
    <source>
        <dbReference type="ARBA" id="ARBA00004141"/>
    </source>
</evidence>
<accession>A0A1E7FKH9</accession>
<dbReference type="InterPro" id="IPR050186">
    <property type="entry name" value="TPT_transporter"/>
</dbReference>
<organism evidence="7 8">
    <name type="scientific">Fragilariopsis cylindrus CCMP1102</name>
    <dbReference type="NCBI Taxonomy" id="635003"/>
    <lineage>
        <taxon>Eukaryota</taxon>
        <taxon>Sar</taxon>
        <taxon>Stramenopiles</taxon>
        <taxon>Ochrophyta</taxon>
        <taxon>Bacillariophyta</taxon>
        <taxon>Bacillariophyceae</taxon>
        <taxon>Bacillariophycidae</taxon>
        <taxon>Bacillariales</taxon>
        <taxon>Bacillariaceae</taxon>
        <taxon>Fragilariopsis</taxon>
    </lineage>
</organism>
<keyword evidence="3 5" id="KW-1133">Transmembrane helix</keyword>
<evidence type="ECO:0000313" key="8">
    <source>
        <dbReference type="Proteomes" id="UP000095751"/>
    </source>
</evidence>
<comment type="subcellular location">
    <subcellularLocation>
        <location evidence="1">Membrane</location>
        <topology evidence="1">Multi-pass membrane protein</topology>
    </subcellularLocation>
</comment>
<dbReference type="Pfam" id="PF03151">
    <property type="entry name" value="TPT"/>
    <property type="match status" value="1"/>
</dbReference>
<dbReference type="PANTHER" id="PTHR11132">
    <property type="entry name" value="SOLUTE CARRIER FAMILY 35"/>
    <property type="match status" value="1"/>
</dbReference>
<evidence type="ECO:0000256" key="5">
    <source>
        <dbReference type="SAM" id="Phobius"/>
    </source>
</evidence>
<dbReference type="GO" id="GO:0016020">
    <property type="term" value="C:membrane"/>
    <property type="evidence" value="ECO:0007669"/>
    <property type="project" value="UniProtKB-SubCell"/>
</dbReference>
<feature type="transmembrane region" description="Helical" evidence="5">
    <location>
        <begin position="147"/>
        <end position="167"/>
    </location>
</feature>
<feature type="transmembrane region" description="Helical" evidence="5">
    <location>
        <begin position="71"/>
        <end position="91"/>
    </location>
</feature>
<keyword evidence="8" id="KW-1185">Reference proteome</keyword>
<evidence type="ECO:0000256" key="4">
    <source>
        <dbReference type="ARBA" id="ARBA00023136"/>
    </source>
</evidence>
<feature type="transmembrane region" description="Helical" evidence="5">
    <location>
        <begin position="278"/>
        <end position="293"/>
    </location>
</feature>
<feature type="transmembrane region" description="Helical" evidence="5">
    <location>
        <begin position="224"/>
        <end position="244"/>
    </location>
</feature>
<evidence type="ECO:0000256" key="3">
    <source>
        <dbReference type="ARBA" id="ARBA00022989"/>
    </source>
</evidence>
<dbReference type="KEGG" id="fcy:FRACYDRAFT_150999"/>
<gene>
    <name evidence="7" type="ORF">FRACYDRAFT_150999</name>
</gene>
<evidence type="ECO:0000259" key="6">
    <source>
        <dbReference type="Pfam" id="PF03151"/>
    </source>
</evidence>
<dbReference type="InterPro" id="IPR037185">
    <property type="entry name" value="EmrE-like"/>
</dbReference>
<dbReference type="Proteomes" id="UP000095751">
    <property type="component" value="Unassembled WGS sequence"/>
</dbReference>
<feature type="domain" description="Sugar phosphate transporter" evidence="6">
    <location>
        <begin position="2"/>
        <end position="294"/>
    </location>
</feature>
<keyword evidence="2 5" id="KW-0812">Transmembrane</keyword>
<dbReference type="InterPro" id="IPR004853">
    <property type="entry name" value="Sugar_P_trans_dom"/>
</dbReference>
<dbReference type="FunCoup" id="A0A1E7FKH9">
    <property type="interactions" value="204"/>
</dbReference>
<feature type="transmembrane region" description="Helical" evidence="5">
    <location>
        <begin position="123"/>
        <end position="141"/>
    </location>
</feature>
<evidence type="ECO:0000313" key="7">
    <source>
        <dbReference type="EMBL" id="OEU18671.1"/>
    </source>
</evidence>